<sequence>MGMVKMEHVNIYGPERDPQATLEVLARAACFQPDDVAESINAATGQAENKYTPLLNQTLGLIKDLGQDNTLLAYDGRMFEYDEVRQTVEKLAAQVAERNRMETEINAKLATYEQTKAQLYHLTGLQTSIDEIFSCKYLKVRFGRLPKDSFIKLPYYEEHSFTFHEYDFDGEYYWGMYFVPEDKAHEVDDIFASLYFERVWVPDFVHGTPQDAIAQIIAEENELRERQKELKNNAQLADAKMLEYLRRCAAWLNYESQIYDMYKYVIVLEHTYYISGYVPCDEVEHVKNALAILPGVRLCRDSELEDAETPPDRKPPVKLKNNWLFRPFEMFVDMYGLPEYGDLDPTGFVAITYAVLFGIMFGDVGQGILLGLIGYFVMYKKMHMQIGLVLSRCSIFSTLFGFVYGSIFGFEHALDGFYRMLGFAEKPMDVLEPNSIIVLLVSSVIAGIFLIAAAMFTGILSCIRRGHIAEAIFSVNGVAGLVFYFSLLATLVELALGYDIPFICTPVFYVLCLVVPFLCIYFSEFICARIEGKPVEETVGEIFMNGFFEVFDALLSFASNTMSFLRVGGFALAHAGMMTMVFTLSDMTTNPLLYWLIVLVGNLFVMALEGLFVGIQVLRLEFYEMFSRFFDATGRPFDPLRVRLNGAPSEG</sequence>
<dbReference type="Pfam" id="PF01496">
    <property type="entry name" value="V_ATPase_I"/>
    <property type="match status" value="1"/>
</dbReference>
<dbReference type="RefSeq" id="WP_349215118.1">
    <property type="nucleotide sequence ID" value="NZ_JBBMFA010000063.1"/>
</dbReference>
<keyword evidence="5 9" id="KW-1133">Transmembrane helix</keyword>
<feature type="transmembrane region" description="Helical" evidence="9">
    <location>
        <begin position="500"/>
        <end position="523"/>
    </location>
</feature>
<dbReference type="PANTHER" id="PTHR11629">
    <property type="entry name" value="VACUOLAR PROTON ATPASES"/>
    <property type="match status" value="1"/>
</dbReference>
<evidence type="ECO:0000256" key="1">
    <source>
        <dbReference type="ARBA" id="ARBA00004141"/>
    </source>
</evidence>
<feature type="coiled-coil region" evidence="8">
    <location>
        <begin position="213"/>
        <end position="240"/>
    </location>
</feature>
<feature type="transmembrane region" description="Helical" evidence="9">
    <location>
        <begin position="389"/>
        <end position="410"/>
    </location>
</feature>
<keyword evidence="3" id="KW-0813">Transport</keyword>
<feature type="transmembrane region" description="Helical" evidence="9">
    <location>
        <begin position="353"/>
        <end position="377"/>
    </location>
</feature>
<evidence type="ECO:0000256" key="4">
    <source>
        <dbReference type="ARBA" id="ARBA00022692"/>
    </source>
</evidence>
<dbReference type="PANTHER" id="PTHR11629:SF63">
    <property type="entry name" value="V-TYPE PROTON ATPASE SUBUNIT A"/>
    <property type="match status" value="1"/>
</dbReference>
<keyword evidence="7 9" id="KW-0472">Membrane</keyword>
<evidence type="ECO:0000313" key="10">
    <source>
        <dbReference type="EMBL" id="MEQ2519684.1"/>
    </source>
</evidence>
<evidence type="ECO:0000256" key="3">
    <source>
        <dbReference type="ARBA" id="ARBA00022448"/>
    </source>
</evidence>
<gene>
    <name evidence="10" type="ORF">WMO24_04460</name>
</gene>
<keyword evidence="8" id="KW-0175">Coiled coil</keyword>
<feature type="transmembrane region" description="Helical" evidence="9">
    <location>
        <begin position="594"/>
        <end position="618"/>
    </location>
</feature>
<name>A0ABV1GCX0_9FIRM</name>
<evidence type="ECO:0000313" key="11">
    <source>
        <dbReference type="Proteomes" id="UP001477672"/>
    </source>
</evidence>
<evidence type="ECO:0000256" key="5">
    <source>
        <dbReference type="ARBA" id="ARBA00022989"/>
    </source>
</evidence>
<keyword evidence="4 9" id="KW-0812">Transmembrane</keyword>
<proteinExistence type="inferred from homology"/>
<keyword evidence="6" id="KW-0406">Ion transport</keyword>
<comment type="caution">
    <text evidence="10">The sequence shown here is derived from an EMBL/GenBank/DDBJ whole genome shotgun (WGS) entry which is preliminary data.</text>
</comment>
<dbReference type="EMBL" id="JBBMFA010000063">
    <property type="protein sequence ID" value="MEQ2519684.1"/>
    <property type="molecule type" value="Genomic_DNA"/>
</dbReference>
<keyword evidence="11" id="KW-1185">Reference proteome</keyword>
<feature type="transmembrane region" description="Helical" evidence="9">
    <location>
        <begin position="472"/>
        <end position="494"/>
    </location>
</feature>
<evidence type="ECO:0000256" key="9">
    <source>
        <dbReference type="SAM" id="Phobius"/>
    </source>
</evidence>
<feature type="transmembrane region" description="Helical" evidence="9">
    <location>
        <begin position="564"/>
        <end position="582"/>
    </location>
</feature>
<evidence type="ECO:0000256" key="2">
    <source>
        <dbReference type="ARBA" id="ARBA00009904"/>
    </source>
</evidence>
<comment type="similarity">
    <text evidence="2">Belongs to the V-ATPase 116 kDa subunit family.</text>
</comment>
<organism evidence="10 11">
    <name type="scientific">Ruthenibacterium intestinale</name>
    <dbReference type="NCBI Taxonomy" id="3133163"/>
    <lineage>
        <taxon>Bacteria</taxon>
        <taxon>Bacillati</taxon>
        <taxon>Bacillota</taxon>
        <taxon>Clostridia</taxon>
        <taxon>Eubacteriales</taxon>
        <taxon>Oscillospiraceae</taxon>
        <taxon>Ruthenibacterium</taxon>
    </lineage>
</organism>
<dbReference type="InterPro" id="IPR002490">
    <property type="entry name" value="V-ATPase_116kDa_su"/>
</dbReference>
<accession>A0ABV1GCX0</accession>
<evidence type="ECO:0000256" key="7">
    <source>
        <dbReference type="ARBA" id="ARBA00023136"/>
    </source>
</evidence>
<evidence type="ECO:0000256" key="6">
    <source>
        <dbReference type="ARBA" id="ARBA00023065"/>
    </source>
</evidence>
<comment type="subcellular location">
    <subcellularLocation>
        <location evidence="1">Membrane</location>
        <topology evidence="1">Multi-pass membrane protein</topology>
    </subcellularLocation>
</comment>
<dbReference type="Proteomes" id="UP001477672">
    <property type="component" value="Unassembled WGS sequence"/>
</dbReference>
<feature type="transmembrane region" description="Helical" evidence="9">
    <location>
        <begin position="436"/>
        <end position="460"/>
    </location>
</feature>
<evidence type="ECO:0000256" key="8">
    <source>
        <dbReference type="SAM" id="Coils"/>
    </source>
</evidence>
<protein>
    <submittedName>
        <fullName evidence="10">V-type ATPase 116kDa subunit family protein</fullName>
    </submittedName>
</protein>
<reference evidence="10 11" key="1">
    <citation type="submission" date="2024-03" db="EMBL/GenBank/DDBJ databases">
        <title>Human intestinal bacterial collection.</title>
        <authorList>
            <person name="Pauvert C."/>
            <person name="Hitch T.C.A."/>
            <person name="Clavel T."/>
        </authorList>
    </citation>
    <scope>NUCLEOTIDE SEQUENCE [LARGE SCALE GENOMIC DNA]</scope>
    <source>
        <strain evidence="10 11">CLA-JM-H11</strain>
    </source>
</reference>